<dbReference type="PROSITE" id="PS50158">
    <property type="entry name" value="ZF_CCHC"/>
    <property type="match status" value="1"/>
</dbReference>
<dbReference type="EMBL" id="CACRXK020018210">
    <property type="protein sequence ID" value="CAB4032199.1"/>
    <property type="molecule type" value="Genomic_DNA"/>
</dbReference>
<accession>A0A7D9LCU8</accession>
<name>A0A7D9LCU8_PARCT</name>
<dbReference type="Proteomes" id="UP001152795">
    <property type="component" value="Unassembled WGS sequence"/>
</dbReference>
<dbReference type="OrthoDB" id="5984638at2759"/>
<evidence type="ECO:0000313" key="1">
    <source>
        <dbReference type="EMBL" id="CAB4032199.1"/>
    </source>
</evidence>
<keyword evidence="2" id="KW-1185">Reference proteome</keyword>
<reference evidence="1" key="1">
    <citation type="submission" date="2020-04" db="EMBL/GenBank/DDBJ databases">
        <authorList>
            <person name="Alioto T."/>
            <person name="Alioto T."/>
            <person name="Gomez Garrido J."/>
        </authorList>
    </citation>
    <scope>NUCLEOTIDE SEQUENCE</scope>
    <source>
        <strain evidence="1">A484AB</strain>
    </source>
</reference>
<gene>
    <name evidence="1" type="ORF">PACLA_8A049803</name>
</gene>
<dbReference type="InterPro" id="IPR001878">
    <property type="entry name" value="Znf_CCHC"/>
</dbReference>
<dbReference type="Gene3D" id="4.10.60.10">
    <property type="entry name" value="Zinc finger, CCHC-type"/>
    <property type="match status" value="1"/>
</dbReference>
<dbReference type="GO" id="GO:0003676">
    <property type="term" value="F:nucleic acid binding"/>
    <property type="evidence" value="ECO:0007669"/>
    <property type="project" value="InterPro"/>
</dbReference>
<dbReference type="PANTHER" id="PTHR47331:SF5">
    <property type="entry name" value="RIBONUCLEASE H"/>
    <property type="match status" value="1"/>
</dbReference>
<organism evidence="1 2">
    <name type="scientific">Paramuricea clavata</name>
    <name type="common">Red gorgonian</name>
    <name type="synonym">Violescent sea-whip</name>
    <dbReference type="NCBI Taxonomy" id="317549"/>
    <lineage>
        <taxon>Eukaryota</taxon>
        <taxon>Metazoa</taxon>
        <taxon>Cnidaria</taxon>
        <taxon>Anthozoa</taxon>
        <taxon>Octocorallia</taxon>
        <taxon>Malacalcyonacea</taxon>
        <taxon>Plexauridae</taxon>
        <taxon>Paramuricea</taxon>
    </lineage>
</organism>
<feature type="non-terminal residue" evidence="1">
    <location>
        <position position="1"/>
    </location>
</feature>
<sequence>MATGNSVIENKLVQLKLIVGRTRKILESGNQEAVERQQRALRTIVADIDKCKVEEEARMIDEKKELTEISEWNSNIEEKLSEADKDIHDLREWCERKLLNVRRQDFTPKGRLILTKQHLCYNCTGSSHRANDCPSQSKCQKCGRRHHTSICDNDSKSGVKGKKLLISCEVNPEGIFPVVRMKVDGIECRALIDSGAGSSYASAKLINLLKKKPVEVARKRVDMLMDSQEALLETYEAVVEAVTGDFRMSVNLTKVKKQELLFVDNPCYEEVIKKYPHLEGVEIVEDDVKAQLPIHVVLSSGDFSRIKTDAKLRVGRDGEPIAELTKLGWFIMSPGSEFDKAKMFLTQTTHSDYEQLCKLDVLGLEDKPENDQGQ</sequence>
<comment type="caution">
    <text evidence="1">The sequence shown here is derived from an EMBL/GenBank/DDBJ whole genome shotgun (WGS) entry which is preliminary data.</text>
</comment>
<proteinExistence type="predicted"/>
<evidence type="ECO:0000313" key="2">
    <source>
        <dbReference type="Proteomes" id="UP001152795"/>
    </source>
</evidence>
<protein>
    <submittedName>
        <fullName evidence="1">Pol poly</fullName>
    </submittedName>
</protein>
<dbReference type="PANTHER" id="PTHR47331">
    <property type="entry name" value="PHD-TYPE DOMAIN-CONTAINING PROTEIN"/>
    <property type="match status" value="1"/>
</dbReference>
<dbReference type="GO" id="GO:0008270">
    <property type="term" value="F:zinc ion binding"/>
    <property type="evidence" value="ECO:0007669"/>
    <property type="project" value="InterPro"/>
</dbReference>
<dbReference type="AlphaFoldDB" id="A0A7D9LCU8"/>